<evidence type="ECO:0000313" key="2">
    <source>
        <dbReference type="EMBL" id="QDU30514.1"/>
    </source>
</evidence>
<keyword evidence="1" id="KW-0175">Coiled coil</keyword>
<gene>
    <name evidence="2" type="ORF">ETAA8_56590</name>
</gene>
<sequence>MNGSESAENAVARHSLLAELDARQDEVLAALDALNDRIEAALRDAIPHDKLAEDSAAKSAELEIVELPAAVKHLPIKKAA</sequence>
<proteinExistence type="predicted"/>
<dbReference type="RefSeq" id="WP_145096116.1">
    <property type="nucleotide sequence ID" value="NZ_CP036274.1"/>
</dbReference>
<keyword evidence="3" id="KW-1185">Reference proteome</keyword>
<evidence type="ECO:0000313" key="3">
    <source>
        <dbReference type="Proteomes" id="UP000315017"/>
    </source>
</evidence>
<dbReference type="Proteomes" id="UP000315017">
    <property type="component" value="Chromosome"/>
</dbReference>
<name>A0A517YJV9_9BACT</name>
<accession>A0A517YJV9</accession>
<organism evidence="2 3">
    <name type="scientific">Anatilimnocola aggregata</name>
    <dbReference type="NCBI Taxonomy" id="2528021"/>
    <lineage>
        <taxon>Bacteria</taxon>
        <taxon>Pseudomonadati</taxon>
        <taxon>Planctomycetota</taxon>
        <taxon>Planctomycetia</taxon>
        <taxon>Pirellulales</taxon>
        <taxon>Pirellulaceae</taxon>
        <taxon>Anatilimnocola</taxon>
    </lineage>
</organism>
<evidence type="ECO:0000256" key="1">
    <source>
        <dbReference type="SAM" id="Coils"/>
    </source>
</evidence>
<dbReference type="AlphaFoldDB" id="A0A517YJV9"/>
<protein>
    <submittedName>
        <fullName evidence="2">Uncharacterized protein</fullName>
    </submittedName>
</protein>
<reference evidence="2 3" key="1">
    <citation type="submission" date="2019-02" db="EMBL/GenBank/DDBJ databases">
        <title>Deep-cultivation of Planctomycetes and their phenomic and genomic characterization uncovers novel biology.</title>
        <authorList>
            <person name="Wiegand S."/>
            <person name="Jogler M."/>
            <person name="Boedeker C."/>
            <person name="Pinto D."/>
            <person name="Vollmers J."/>
            <person name="Rivas-Marin E."/>
            <person name="Kohn T."/>
            <person name="Peeters S.H."/>
            <person name="Heuer A."/>
            <person name="Rast P."/>
            <person name="Oberbeckmann S."/>
            <person name="Bunk B."/>
            <person name="Jeske O."/>
            <person name="Meyerdierks A."/>
            <person name="Storesund J.E."/>
            <person name="Kallscheuer N."/>
            <person name="Luecker S."/>
            <person name="Lage O.M."/>
            <person name="Pohl T."/>
            <person name="Merkel B.J."/>
            <person name="Hornburger P."/>
            <person name="Mueller R.-W."/>
            <person name="Bruemmer F."/>
            <person name="Labrenz M."/>
            <person name="Spormann A.M."/>
            <person name="Op den Camp H."/>
            <person name="Overmann J."/>
            <person name="Amann R."/>
            <person name="Jetten M.S.M."/>
            <person name="Mascher T."/>
            <person name="Medema M.H."/>
            <person name="Devos D.P."/>
            <person name="Kaster A.-K."/>
            <person name="Ovreas L."/>
            <person name="Rohde M."/>
            <person name="Galperin M.Y."/>
            <person name="Jogler C."/>
        </authorList>
    </citation>
    <scope>NUCLEOTIDE SEQUENCE [LARGE SCALE GENOMIC DNA]</scope>
    <source>
        <strain evidence="2 3">ETA_A8</strain>
    </source>
</reference>
<dbReference type="EMBL" id="CP036274">
    <property type="protein sequence ID" value="QDU30514.1"/>
    <property type="molecule type" value="Genomic_DNA"/>
</dbReference>
<dbReference type="KEGG" id="aagg:ETAA8_56590"/>
<feature type="coiled-coil region" evidence="1">
    <location>
        <begin position="17"/>
        <end position="44"/>
    </location>
</feature>